<dbReference type="GO" id="GO:0030490">
    <property type="term" value="P:maturation of SSU-rRNA"/>
    <property type="evidence" value="ECO:0007669"/>
    <property type="project" value="UniProtKB-UniRule"/>
</dbReference>
<dbReference type="InterPro" id="IPR000238">
    <property type="entry name" value="RbfA"/>
</dbReference>
<evidence type="ECO:0000256" key="1">
    <source>
        <dbReference type="ARBA" id="ARBA00022517"/>
    </source>
</evidence>
<evidence type="ECO:0000256" key="3">
    <source>
        <dbReference type="SAM" id="MobiDB-lite"/>
    </source>
</evidence>
<accession>A0A4R3JJK4</accession>
<dbReference type="Gene3D" id="3.30.300.20">
    <property type="match status" value="1"/>
</dbReference>
<dbReference type="AlphaFoldDB" id="A0A4R3JJK4"/>
<comment type="similarity">
    <text evidence="2">Belongs to the RbfA family.</text>
</comment>
<feature type="region of interest" description="Disordered" evidence="3">
    <location>
        <begin position="124"/>
        <end position="152"/>
    </location>
</feature>
<comment type="subunit">
    <text evidence="2">Monomer. Binds 30S ribosomal subunits, but not 50S ribosomal subunits or 70S ribosomes.</text>
</comment>
<feature type="compositionally biased region" description="Acidic residues" evidence="3">
    <location>
        <begin position="143"/>
        <end position="152"/>
    </location>
</feature>
<protein>
    <recommendedName>
        <fullName evidence="2">Ribosome-binding factor A</fullName>
    </recommendedName>
</protein>
<name>A0A4R3JJK4_9PROT</name>
<proteinExistence type="inferred from homology"/>
<sequence>MTKREGRPPSQRQLRVGEELRHALAWIVERGELRDPALSGVSLTITEVRVSPDLKNATAFVTPLGGGDATAVHDVLDALRRAGPFLRHEAAKRMQLRYMPKFNFEPDTSFDEAGRIGALLSSPEVRRDVQAHTGDEDAIGTADDGEAGDDGA</sequence>
<feature type="compositionally biased region" description="Basic and acidic residues" evidence="3">
    <location>
        <begin position="124"/>
        <end position="135"/>
    </location>
</feature>
<comment type="function">
    <text evidence="2">One of several proteins that assist in the late maturation steps of the functional core of the 30S ribosomal subunit. Associates with free 30S ribosomal subunits (but not with 30S subunits that are part of 70S ribosomes or polysomes). Required for efficient processing of 16S rRNA. May interact with the 5'-terminal helix region of 16S rRNA.</text>
</comment>
<dbReference type="InterPro" id="IPR020053">
    <property type="entry name" value="Ribosome-bd_factorA_CS"/>
</dbReference>
<comment type="caution">
    <text evidence="4">The sequence shown here is derived from an EMBL/GenBank/DDBJ whole genome shotgun (WGS) entry which is preliminary data.</text>
</comment>
<dbReference type="PROSITE" id="PS01319">
    <property type="entry name" value="RBFA"/>
    <property type="match status" value="1"/>
</dbReference>
<dbReference type="InterPro" id="IPR015946">
    <property type="entry name" value="KH_dom-like_a/b"/>
</dbReference>
<reference evidence="4 5" key="1">
    <citation type="submission" date="2019-03" db="EMBL/GenBank/DDBJ databases">
        <title>Genomic Encyclopedia of Type Strains, Phase IV (KMG-IV): sequencing the most valuable type-strain genomes for metagenomic binning, comparative biology and taxonomic classification.</title>
        <authorList>
            <person name="Goeker M."/>
        </authorList>
    </citation>
    <scope>NUCLEOTIDE SEQUENCE [LARGE SCALE GENOMIC DNA]</scope>
    <source>
        <strain evidence="4 5">DSM 101688</strain>
    </source>
</reference>
<dbReference type="PANTHER" id="PTHR33515">
    <property type="entry name" value="RIBOSOME-BINDING FACTOR A, CHLOROPLASTIC-RELATED"/>
    <property type="match status" value="1"/>
</dbReference>
<dbReference type="GO" id="GO:0043024">
    <property type="term" value="F:ribosomal small subunit binding"/>
    <property type="evidence" value="ECO:0007669"/>
    <property type="project" value="TreeGrafter"/>
</dbReference>
<comment type="subcellular location">
    <subcellularLocation>
        <location evidence="2">Cytoplasm</location>
    </subcellularLocation>
</comment>
<dbReference type="Pfam" id="PF02033">
    <property type="entry name" value="RBFA"/>
    <property type="match status" value="1"/>
</dbReference>
<dbReference type="NCBIfam" id="TIGR00082">
    <property type="entry name" value="rbfA"/>
    <property type="match status" value="1"/>
</dbReference>
<dbReference type="Proteomes" id="UP000295304">
    <property type="component" value="Unassembled WGS sequence"/>
</dbReference>
<dbReference type="GO" id="GO:0005829">
    <property type="term" value="C:cytosol"/>
    <property type="evidence" value="ECO:0007669"/>
    <property type="project" value="TreeGrafter"/>
</dbReference>
<evidence type="ECO:0000256" key="2">
    <source>
        <dbReference type="HAMAP-Rule" id="MF_00003"/>
    </source>
</evidence>
<gene>
    <name evidence="2" type="primary">rbfA</name>
    <name evidence="4" type="ORF">EDD55_101394</name>
</gene>
<dbReference type="PANTHER" id="PTHR33515:SF1">
    <property type="entry name" value="RIBOSOME-BINDING FACTOR A, CHLOROPLASTIC-RELATED"/>
    <property type="match status" value="1"/>
</dbReference>
<dbReference type="HAMAP" id="MF_00003">
    <property type="entry name" value="RbfA"/>
    <property type="match status" value="1"/>
</dbReference>
<dbReference type="RefSeq" id="WP_132937774.1">
    <property type="nucleotide sequence ID" value="NZ_CP119676.1"/>
</dbReference>
<organism evidence="4 5">
    <name type="scientific">Varunaivibrio sulfuroxidans</name>
    <dbReference type="NCBI Taxonomy" id="1773489"/>
    <lineage>
        <taxon>Bacteria</taxon>
        <taxon>Pseudomonadati</taxon>
        <taxon>Pseudomonadota</taxon>
        <taxon>Alphaproteobacteria</taxon>
        <taxon>Rhodospirillales</taxon>
        <taxon>Magnetovibrionaceae</taxon>
        <taxon>Varunaivibrio</taxon>
    </lineage>
</organism>
<keyword evidence="2" id="KW-0963">Cytoplasm</keyword>
<dbReference type="InterPro" id="IPR023799">
    <property type="entry name" value="RbfA_dom_sf"/>
</dbReference>
<dbReference type="OrthoDB" id="9805051at2"/>
<keyword evidence="1 2" id="KW-0690">Ribosome biogenesis</keyword>
<evidence type="ECO:0000313" key="4">
    <source>
        <dbReference type="EMBL" id="TCS65060.1"/>
    </source>
</evidence>
<keyword evidence="5" id="KW-1185">Reference proteome</keyword>
<dbReference type="EMBL" id="SLZW01000001">
    <property type="protein sequence ID" value="TCS65060.1"/>
    <property type="molecule type" value="Genomic_DNA"/>
</dbReference>
<dbReference type="NCBIfam" id="NF001802">
    <property type="entry name" value="PRK00521.2-5"/>
    <property type="match status" value="1"/>
</dbReference>
<dbReference type="SUPFAM" id="SSF89919">
    <property type="entry name" value="Ribosome-binding factor A, RbfA"/>
    <property type="match status" value="1"/>
</dbReference>
<evidence type="ECO:0000313" key="5">
    <source>
        <dbReference type="Proteomes" id="UP000295304"/>
    </source>
</evidence>